<evidence type="ECO:0000313" key="3">
    <source>
        <dbReference type="Proteomes" id="UP001058271"/>
    </source>
</evidence>
<name>A0ABY5Z024_9ACTN</name>
<keyword evidence="3" id="KW-1185">Reference proteome</keyword>
<evidence type="ECO:0000256" key="1">
    <source>
        <dbReference type="SAM" id="MobiDB-lite"/>
    </source>
</evidence>
<dbReference type="EMBL" id="CP073721">
    <property type="protein sequence ID" value="UWZ34227.1"/>
    <property type="molecule type" value="Genomic_DNA"/>
</dbReference>
<protein>
    <recommendedName>
        <fullName evidence="4">Secreted protein</fullName>
    </recommendedName>
</protein>
<accession>A0ABY5Z024</accession>
<gene>
    <name evidence="2" type="ORF">Drose_23620</name>
</gene>
<dbReference type="RefSeq" id="WP_260723529.1">
    <property type="nucleotide sequence ID" value="NZ_BAAABS010000025.1"/>
</dbReference>
<reference evidence="2" key="1">
    <citation type="submission" date="2021-04" db="EMBL/GenBank/DDBJ databases">
        <title>Biosynthetic gene clusters of Dactylosporangioum roseum.</title>
        <authorList>
            <person name="Hartkoorn R.C."/>
            <person name="Beaudoing E."/>
            <person name="Hot D."/>
            <person name="Moureu S."/>
        </authorList>
    </citation>
    <scope>NUCLEOTIDE SEQUENCE</scope>
    <source>
        <strain evidence="2">NRRL B-16295</strain>
    </source>
</reference>
<evidence type="ECO:0008006" key="4">
    <source>
        <dbReference type="Google" id="ProtNLM"/>
    </source>
</evidence>
<organism evidence="2 3">
    <name type="scientific">Dactylosporangium roseum</name>
    <dbReference type="NCBI Taxonomy" id="47989"/>
    <lineage>
        <taxon>Bacteria</taxon>
        <taxon>Bacillati</taxon>
        <taxon>Actinomycetota</taxon>
        <taxon>Actinomycetes</taxon>
        <taxon>Micromonosporales</taxon>
        <taxon>Micromonosporaceae</taxon>
        <taxon>Dactylosporangium</taxon>
    </lineage>
</organism>
<feature type="region of interest" description="Disordered" evidence="1">
    <location>
        <begin position="41"/>
        <end position="85"/>
    </location>
</feature>
<sequence length="85" mass="8661">MIVTMLRPRTVALAVVLLVGLLLAAQVFAFRNPPPDLGPMIVVDATTTPTAAPQPSPSGPGLPGATQVQPAPPPSAGHDDDDDDD</sequence>
<evidence type="ECO:0000313" key="2">
    <source>
        <dbReference type="EMBL" id="UWZ34227.1"/>
    </source>
</evidence>
<dbReference type="Proteomes" id="UP001058271">
    <property type="component" value="Chromosome"/>
</dbReference>
<proteinExistence type="predicted"/>